<evidence type="ECO:0000259" key="2">
    <source>
        <dbReference type="Pfam" id="PF13411"/>
    </source>
</evidence>
<evidence type="ECO:0000313" key="4">
    <source>
        <dbReference type="Proteomes" id="UP000198900"/>
    </source>
</evidence>
<feature type="compositionally biased region" description="Polar residues" evidence="1">
    <location>
        <begin position="94"/>
        <end position="123"/>
    </location>
</feature>
<evidence type="ECO:0000313" key="3">
    <source>
        <dbReference type="EMBL" id="SDI92484.1"/>
    </source>
</evidence>
<evidence type="ECO:0000256" key="1">
    <source>
        <dbReference type="SAM" id="MobiDB-lite"/>
    </source>
</evidence>
<reference evidence="3" key="1">
    <citation type="submission" date="2016-10" db="EMBL/GenBank/DDBJ databases">
        <authorList>
            <person name="Varghese N."/>
            <person name="Submissions S."/>
        </authorList>
    </citation>
    <scope>NUCLEOTIDE SEQUENCE [LARGE SCALE GENOMIC DNA]</scope>
    <source>
        <strain evidence="3">YR281</strain>
    </source>
</reference>
<dbReference type="GO" id="GO:0003677">
    <property type="term" value="F:DNA binding"/>
    <property type="evidence" value="ECO:0007669"/>
    <property type="project" value="InterPro"/>
</dbReference>
<feature type="region of interest" description="Disordered" evidence="1">
    <location>
        <begin position="92"/>
        <end position="162"/>
    </location>
</feature>
<feature type="compositionally biased region" description="Low complexity" evidence="1">
    <location>
        <begin position="136"/>
        <end position="147"/>
    </location>
</feature>
<protein>
    <recommendedName>
        <fullName evidence="2">HTH merR-type domain-containing protein</fullName>
    </recommendedName>
</protein>
<dbReference type="EMBL" id="FNDI01000027">
    <property type="protein sequence ID" value="SDI92484.1"/>
    <property type="molecule type" value="Genomic_DNA"/>
</dbReference>
<gene>
    <name evidence="3" type="ORF">SAMN04487926_12761</name>
</gene>
<accession>A0A7Z7BDR4</accession>
<sequence length="195" mass="21645">MRELQGMLGVSRSVLSGLVAAGFVSPTRGPRNAWRFTFQDAVLLRTAMQLRAARIPPRKIIAALSRLREALPDELPLTGIRVSAVGNEVAVRTGPSQWDPSRASCCSTSKLPRSRVTSFSSTPRLRGARASDRQRSGTTSRSSLERLTSMERSRLTGKQSSYPRDLTMRGMWILACSYANSKRAARTRSTYSRRR</sequence>
<dbReference type="GO" id="GO:0006355">
    <property type="term" value="P:regulation of DNA-templated transcription"/>
    <property type="evidence" value="ECO:0007669"/>
    <property type="project" value="InterPro"/>
</dbReference>
<comment type="caution">
    <text evidence="3">The sequence shown here is derived from an EMBL/GenBank/DDBJ whole genome shotgun (WGS) entry which is preliminary data.</text>
</comment>
<feature type="domain" description="HTH merR-type" evidence="2">
    <location>
        <begin position="1"/>
        <end position="65"/>
    </location>
</feature>
<dbReference type="AlphaFoldDB" id="A0A7Z7BDR4"/>
<dbReference type="InterPro" id="IPR000551">
    <property type="entry name" value="MerR-type_HTH_dom"/>
</dbReference>
<proteinExistence type="predicted"/>
<name>A0A7Z7BDR4_9BURK</name>
<dbReference type="Pfam" id="PF13411">
    <property type="entry name" value="MerR_1"/>
    <property type="match status" value="1"/>
</dbReference>
<keyword evidence="4" id="KW-1185">Reference proteome</keyword>
<dbReference type="Proteomes" id="UP000198900">
    <property type="component" value="Unassembled WGS sequence"/>
</dbReference>
<organism evidence="3 4">
    <name type="scientific">Paraburkholderia steynii</name>
    <dbReference type="NCBI Taxonomy" id="1245441"/>
    <lineage>
        <taxon>Bacteria</taxon>
        <taxon>Pseudomonadati</taxon>
        <taxon>Pseudomonadota</taxon>
        <taxon>Betaproteobacteria</taxon>
        <taxon>Burkholderiales</taxon>
        <taxon>Burkholderiaceae</taxon>
        <taxon>Paraburkholderia</taxon>
    </lineage>
</organism>
<dbReference type="Gene3D" id="1.10.1660.10">
    <property type="match status" value="1"/>
</dbReference>